<evidence type="ECO:0000313" key="3">
    <source>
        <dbReference type="Proteomes" id="UP000183920"/>
    </source>
</evidence>
<keyword evidence="1" id="KW-1133">Transmembrane helix</keyword>
<sequence>MLYYLYILNGPLKYTKISLIPNEYSISTYNKRNKIHNNDANQIYIPCSDEELVKKVNVKLKNTEEDQSILVIEESVIANEIGVEMDIYFNKPIYFNNTPMFLISKNDNLAKELLVFKNKSPNINTRKKIAIILITAIFFSLLSISLLFFNKKEVNNIIPVPTLSVENYHYFLGLKNHYCLYDDSAPEWVKTNNNNSRYSYIDIKKLNLIFNKESKITNNIIIKNNSNPIISFVYHNNHEKDKISSVIQQQFPTFCQPTIKAISIPSLIEEVNTLSFIKKVSYQIKEDKNGITFIFDDILNKESKIKFEQFIKKQTFIFGRKFIFYRESIGNPDLINKATLQEENGYIFIDSQHRYFPKG</sequence>
<reference evidence="3" key="1">
    <citation type="submission" date="2015-06" db="EMBL/GenBank/DDBJ databases">
        <authorList>
            <person name="Urmite Genomes"/>
        </authorList>
    </citation>
    <scope>NUCLEOTIDE SEQUENCE [LARGE SCALE GENOMIC DNA]</scope>
    <source>
        <strain evidence="3">CSUR P1867</strain>
    </source>
</reference>
<dbReference type="RefSeq" id="WP_072064450.1">
    <property type="nucleotide sequence ID" value="NZ_CVRY01000005.1"/>
</dbReference>
<organism evidence="2 3">
    <name type="scientific">Proteus penneri</name>
    <dbReference type="NCBI Taxonomy" id="102862"/>
    <lineage>
        <taxon>Bacteria</taxon>
        <taxon>Pseudomonadati</taxon>
        <taxon>Pseudomonadota</taxon>
        <taxon>Gammaproteobacteria</taxon>
        <taxon>Enterobacterales</taxon>
        <taxon>Morganellaceae</taxon>
        <taxon>Proteus</taxon>
    </lineage>
</organism>
<proteinExistence type="predicted"/>
<dbReference type="EMBL" id="CVRY01000005">
    <property type="protein sequence ID" value="CRL63870.1"/>
    <property type="molecule type" value="Genomic_DNA"/>
</dbReference>
<dbReference type="AlphaFoldDB" id="A0A0G4QDC5"/>
<evidence type="ECO:0000256" key="1">
    <source>
        <dbReference type="SAM" id="Phobius"/>
    </source>
</evidence>
<name>A0A0G4QDC5_9GAMM</name>
<evidence type="ECO:0000313" key="2">
    <source>
        <dbReference type="EMBL" id="CRL63870.1"/>
    </source>
</evidence>
<accession>A0A0G4QDC5</accession>
<protein>
    <submittedName>
        <fullName evidence="2">Type III secretion system protein PrgH-EprH (PrgH)</fullName>
    </submittedName>
</protein>
<keyword evidence="1" id="KW-0812">Transmembrane</keyword>
<feature type="transmembrane region" description="Helical" evidence="1">
    <location>
        <begin position="129"/>
        <end position="149"/>
    </location>
</feature>
<keyword evidence="1" id="KW-0472">Membrane</keyword>
<dbReference type="Proteomes" id="UP000183920">
    <property type="component" value="Unassembled WGS sequence"/>
</dbReference>
<gene>
    <name evidence="2" type="ORF">BN1804_02706</name>
</gene>